<accession>A0A1H0TG92</accession>
<dbReference type="AlphaFoldDB" id="A0A1H0TG92"/>
<proteinExistence type="predicted"/>
<evidence type="ECO:0008006" key="3">
    <source>
        <dbReference type="Google" id="ProtNLM"/>
    </source>
</evidence>
<dbReference type="OrthoDB" id="5110812at2"/>
<dbReference type="Proteomes" id="UP000199077">
    <property type="component" value="Chromosome I"/>
</dbReference>
<dbReference type="RefSeq" id="WP_091786648.1">
    <property type="nucleotide sequence ID" value="NZ_LT629711.1"/>
</dbReference>
<dbReference type="Gene3D" id="3.40.1000.10">
    <property type="entry name" value="Mog1/PsbP, alpha/beta/alpha sandwich"/>
    <property type="match status" value="1"/>
</dbReference>
<gene>
    <name evidence="1" type="ORF">SAMN04489867_2800</name>
</gene>
<sequence>MSTLSYPSDRFPAPPAVSIDVPDTWEAVSAPAVALAAKQIEVNADFTPNVIIRLGTRPENDQPADALMELRGSVDQRPQAEVGEIRAVQIGEQEFHRVDVSWLDPQFGTIRQIHAFASLPREDALQDFVHVTGSCGGAGVDADVPVVEQVIASTRITR</sequence>
<keyword evidence="2" id="KW-1185">Reference proteome</keyword>
<reference evidence="2" key="1">
    <citation type="submission" date="2016-10" db="EMBL/GenBank/DDBJ databases">
        <authorList>
            <person name="Varghese N."/>
            <person name="Submissions S."/>
        </authorList>
    </citation>
    <scope>NUCLEOTIDE SEQUENCE [LARGE SCALE GENOMIC DNA]</scope>
    <source>
        <strain evidence="2">DSM 22329</strain>
    </source>
</reference>
<evidence type="ECO:0000313" key="1">
    <source>
        <dbReference type="EMBL" id="SDP52994.1"/>
    </source>
</evidence>
<name>A0A1H0TG92_9MICO</name>
<dbReference type="EMBL" id="LT629711">
    <property type="protein sequence ID" value="SDP52994.1"/>
    <property type="molecule type" value="Genomic_DNA"/>
</dbReference>
<protein>
    <recommendedName>
        <fullName evidence="3">Lipoprotein LpqN</fullName>
    </recommendedName>
</protein>
<dbReference type="STRING" id="443156.SAMN04489867_2800"/>
<organism evidence="1 2">
    <name type="scientific">Pedococcus dokdonensis</name>
    <dbReference type="NCBI Taxonomy" id="443156"/>
    <lineage>
        <taxon>Bacteria</taxon>
        <taxon>Bacillati</taxon>
        <taxon>Actinomycetota</taxon>
        <taxon>Actinomycetes</taxon>
        <taxon>Micrococcales</taxon>
        <taxon>Intrasporangiaceae</taxon>
        <taxon>Pedococcus</taxon>
    </lineage>
</organism>
<evidence type="ECO:0000313" key="2">
    <source>
        <dbReference type="Proteomes" id="UP000199077"/>
    </source>
</evidence>